<dbReference type="InterPro" id="IPR001789">
    <property type="entry name" value="Sig_transdc_resp-reg_receiver"/>
</dbReference>
<reference evidence="3 4" key="1">
    <citation type="submission" date="2019-12" db="EMBL/GenBank/DDBJ databases">
        <authorList>
            <person name="Lee S.D."/>
        </authorList>
    </citation>
    <scope>NUCLEOTIDE SEQUENCE [LARGE SCALE GENOMIC DNA]</scope>
    <source>
        <strain evidence="3 4">GH1-50</strain>
    </source>
</reference>
<dbReference type="Proteomes" id="UP000480350">
    <property type="component" value="Unassembled WGS sequence"/>
</dbReference>
<proteinExistence type="predicted"/>
<dbReference type="RefSeq" id="WP_160764059.1">
    <property type="nucleotide sequence ID" value="NZ_WUPT01000002.1"/>
</dbReference>
<dbReference type="AlphaFoldDB" id="A0A7C9MDA2"/>
<dbReference type="PROSITE" id="PS50110">
    <property type="entry name" value="RESPONSE_REGULATORY"/>
    <property type="match status" value="1"/>
</dbReference>
<evidence type="ECO:0000259" key="2">
    <source>
        <dbReference type="PROSITE" id="PS50110"/>
    </source>
</evidence>
<keyword evidence="1" id="KW-0597">Phosphoprotein</keyword>
<comment type="caution">
    <text evidence="3">The sequence shown here is derived from an EMBL/GenBank/DDBJ whole genome shotgun (WGS) entry which is preliminary data.</text>
</comment>
<evidence type="ECO:0000313" key="4">
    <source>
        <dbReference type="Proteomes" id="UP000480350"/>
    </source>
</evidence>
<feature type="modified residue" description="4-aspartylphosphate" evidence="1">
    <location>
        <position position="57"/>
    </location>
</feature>
<dbReference type="EMBL" id="WUPT01000002">
    <property type="protein sequence ID" value="MXQ08111.1"/>
    <property type="molecule type" value="Genomic_DNA"/>
</dbReference>
<protein>
    <recommendedName>
        <fullName evidence="2">Response regulatory domain-containing protein</fullName>
    </recommendedName>
</protein>
<dbReference type="InterPro" id="IPR011006">
    <property type="entry name" value="CheY-like_superfamily"/>
</dbReference>
<name>A0A7C9MDA2_9RHOB</name>
<organism evidence="3 4">
    <name type="scientific">Kangsaoukella pontilimi</name>
    <dbReference type="NCBI Taxonomy" id="2691042"/>
    <lineage>
        <taxon>Bacteria</taxon>
        <taxon>Pseudomonadati</taxon>
        <taxon>Pseudomonadota</taxon>
        <taxon>Alphaproteobacteria</taxon>
        <taxon>Rhodobacterales</taxon>
        <taxon>Paracoccaceae</taxon>
        <taxon>Kangsaoukella</taxon>
    </lineage>
</organism>
<dbReference type="GO" id="GO:0000160">
    <property type="term" value="P:phosphorelay signal transduction system"/>
    <property type="evidence" value="ECO:0007669"/>
    <property type="project" value="InterPro"/>
</dbReference>
<gene>
    <name evidence="3" type="ORF">GQ651_09680</name>
</gene>
<dbReference type="Gene3D" id="3.40.50.2300">
    <property type="match status" value="1"/>
</dbReference>
<accession>A0A7C9MDA2</accession>
<dbReference type="SUPFAM" id="SSF52172">
    <property type="entry name" value="CheY-like"/>
    <property type="match status" value="1"/>
</dbReference>
<sequence>MKDTTQKPGRRALIVTAKTLVADDLKDILLGKGFMAVDAVMDPIDMPDARYDVAFLDIPVARVLGDARLRAMQDGGTSIIILNGLSKDTIQRNAGILVLSQPFRTDDVHEILMRAEADGGDR</sequence>
<evidence type="ECO:0000256" key="1">
    <source>
        <dbReference type="PROSITE-ProRule" id="PRU00169"/>
    </source>
</evidence>
<reference evidence="3 4" key="2">
    <citation type="submission" date="2020-03" db="EMBL/GenBank/DDBJ databases">
        <title>Kangsaoukella pontilimi gen. nov., sp. nov., a new member of the family Rhodobacteraceae isolated from a tidal mudflat.</title>
        <authorList>
            <person name="Kim I.S."/>
        </authorList>
    </citation>
    <scope>NUCLEOTIDE SEQUENCE [LARGE SCALE GENOMIC DNA]</scope>
    <source>
        <strain evidence="3 4">GH1-50</strain>
    </source>
</reference>
<keyword evidence="4" id="KW-1185">Reference proteome</keyword>
<evidence type="ECO:0000313" key="3">
    <source>
        <dbReference type="EMBL" id="MXQ08111.1"/>
    </source>
</evidence>
<feature type="domain" description="Response regulatory" evidence="2">
    <location>
        <begin position="11"/>
        <end position="116"/>
    </location>
</feature>